<evidence type="ECO:0000313" key="1">
    <source>
        <dbReference type="Proteomes" id="UP000887565"/>
    </source>
</evidence>
<accession>A0A915KL51</accession>
<protein>
    <submittedName>
        <fullName evidence="2">Uncharacterized protein</fullName>
    </submittedName>
</protein>
<proteinExistence type="predicted"/>
<name>A0A915KL51_ROMCU</name>
<dbReference type="Proteomes" id="UP000887565">
    <property type="component" value="Unplaced"/>
</dbReference>
<dbReference type="AlphaFoldDB" id="A0A915KL51"/>
<reference evidence="2" key="1">
    <citation type="submission" date="2022-11" db="UniProtKB">
        <authorList>
            <consortium name="WormBaseParasite"/>
        </authorList>
    </citation>
    <scope>IDENTIFICATION</scope>
</reference>
<evidence type="ECO:0000313" key="2">
    <source>
        <dbReference type="WBParaSite" id="nRc.2.0.1.t38550-RA"/>
    </source>
</evidence>
<keyword evidence="1" id="KW-1185">Reference proteome</keyword>
<organism evidence="1 2">
    <name type="scientific">Romanomermis culicivorax</name>
    <name type="common">Nematode worm</name>
    <dbReference type="NCBI Taxonomy" id="13658"/>
    <lineage>
        <taxon>Eukaryota</taxon>
        <taxon>Metazoa</taxon>
        <taxon>Ecdysozoa</taxon>
        <taxon>Nematoda</taxon>
        <taxon>Enoplea</taxon>
        <taxon>Dorylaimia</taxon>
        <taxon>Mermithida</taxon>
        <taxon>Mermithoidea</taxon>
        <taxon>Mermithidae</taxon>
        <taxon>Romanomermis</taxon>
    </lineage>
</organism>
<sequence>MNSISNLLKKISIYTRGNIIEATGTKKLDNKKQANKKPIKSQKQKRLKFNDYLAAISSSQGSAEDIDEKQKI</sequence>
<dbReference type="WBParaSite" id="nRc.2.0.1.t38550-RA">
    <property type="protein sequence ID" value="nRc.2.0.1.t38550-RA"/>
    <property type="gene ID" value="nRc.2.0.1.g38550"/>
</dbReference>